<keyword evidence="2" id="KW-1185">Reference proteome</keyword>
<dbReference type="EMBL" id="WTYV01000001">
    <property type="protein sequence ID" value="MXO70689.1"/>
    <property type="molecule type" value="Genomic_DNA"/>
</dbReference>
<sequence length="250" mass="26701">MASVSNKSVPIESVLLNNVDHHDLKIRPGSAGETGSAVNQVLVLPTEFEAVQREFPIILREDSQGKIRPVALLGLAQGQNAFLDAAGNWTSAHVPLMVQRGPFSIVAPEHGNGDPMIQVDLADPRLSREEGAPLFLPHGGQAPYLQKMADVLRAIWLGHQLLDPMVAAFSAAGLLRPVNLELRTGEHEVFAIANAITVDRERLAGLDGAALEKLNREGFLQSAFMIAASLGNVQALVNRHAARLAMAAAA</sequence>
<gene>
    <name evidence="1" type="ORF">GRI99_03465</name>
</gene>
<dbReference type="AlphaFoldDB" id="A0A844YT17"/>
<organism evidence="1 2">
    <name type="scientific">Alteraurantiacibacter buctensis</name>
    <dbReference type="NCBI Taxonomy" id="1503981"/>
    <lineage>
        <taxon>Bacteria</taxon>
        <taxon>Pseudomonadati</taxon>
        <taxon>Pseudomonadota</taxon>
        <taxon>Alphaproteobacteria</taxon>
        <taxon>Sphingomonadales</taxon>
        <taxon>Erythrobacteraceae</taxon>
        <taxon>Alteraurantiacibacter</taxon>
    </lineage>
</organism>
<reference evidence="1 2" key="1">
    <citation type="submission" date="2019-12" db="EMBL/GenBank/DDBJ databases">
        <title>Genomic-based taxomic classification of the family Erythrobacteraceae.</title>
        <authorList>
            <person name="Xu L."/>
        </authorList>
    </citation>
    <scope>NUCLEOTIDE SEQUENCE [LARGE SCALE GENOMIC DNA]</scope>
    <source>
        <strain evidence="1 2">M0322</strain>
    </source>
</reference>
<dbReference type="InterPro" id="IPR010836">
    <property type="entry name" value="SapC"/>
</dbReference>
<dbReference type="Pfam" id="PF07277">
    <property type="entry name" value="SapC"/>
    <property type="match status" value="1"/>
</dbReference>
<dbReference type="RefSeq" id="WP_160770573.1">
    <property type="nucleotide sequence ID" value="NZ_WTYV01000001.1"/>
</dbReference>
<evidence type="ECO:0000313" key="2">
    <source>
        <dbReference type="Proteomes" id="UP000466966"/>
    </source>
</evidence>
<name>A0A844YT17_9SPHN</name>
<proteinExistence type="predicted"/>
<comment type="caution">
    <text evidence="1">The sequence shown here is derived from an EMBL/GenBank/DDBJ whole genome shotgun (WGS) entry which is preliminary data.</text>
</comment>
<protein>
    <submittedName>
        <fullName evidence="1">Peptide ABC transporter permease</fullName>
    </submittedName>
</protein>
<dbReference type="OrthoDB" id="8888710at2"/>
<evidence type="ECO:0000313" key="1">
    <source>
        <dbReference type="EMBL" id="MXO70689.1"/>
    </source>
</evidence>
<dbReference type="Proteomes" id="UP000466966">
    <property type="component" value="Unassembled WGS sequence"/>
</dbReference>
<accession>A0A844YT17</accession>